<dbReference type="InterPro" id="IPR050469">
    <property type="entry name" value="Diguanylate_Cyclase"/>
</dbReference>
<dbReference type="Gene3D" id="3.30.70.270">
    <property type="match status" value="1"/>
</dbReference>
<dbReference type="Pfam" id="PF00990">
    <property type="entry name" value="GGDEF"/>
    <property type="match status" value="1"/>
</dbReference>
<name>A0ABT5R168_9GAMM</name>
<dbReference type="Proteomes" id="UP001149400">
    <property type="component" value="Unassembled WGS sequence"/>
</dbReference>
<comment type="catalytic activity">
    <reaction evidence="2">
        <text>2 GTP = 3',3'-c-di-GMP + 2 diphosphate</text>
        <dbReference type="Rhea" id="RHEA:24898"/>
        <dbReference type="ChEBI" id="CHEBI:33019"/>
        <dbReference type="ChEBI" id="CHEBI:37565"/>
        <dbReference type="ChEBI" id="CHEBI:58805"/>
        <dbReference type="EC" id="2.7.7.65"/>
    </reaction>
</comment>
<dbReference type="SUPFAM" id="SSF53850">
    <property type="entry name" value="Periplasmic binding protein-like II"/>
    <property type="match status" value="1"/>
</dbReference>
<evidence type="ECO:0000313" key="6">
    <source>
        <dbReference type="EMBL" id="MDD1793905.1"/>
    </source>
</evidence>
<dbReference type="Pfam" id="PF00497">
    <property type="entry name" value="SBP_bac_3"/>
    <property type="match status" value="1"/>
</dbReference>
<feature type="domain" description="GGDEF" evidence="5">
    <location>
        <begin position="334"/>
        <end position="468"/>
    </location>
</feature>
<dbReference type="CDD" id="cd13706">
    <property type="entry name" value="PBP2_HisK_like_1"/>
    <property type="match status" value="1"/>
</dbReference>
<accession>A0ABT5R168</accession>
<feature type="signal peptide" evidence="4">
    <location>
        <begin position="1"/>
        <end position="30"/>
    </location>
</feature>
<reference evidence="6" key="1">
    <citation type="submission" date="2021-12" db="EMBL/GenBank/DDBJ databases">
        <title>Enterovibrio ZSDZ35 sp. nov. and Enterovibrio ZSDZ42 sp. nov., isolated from coastal seawater in Qingdao.</title>
        <authorList>
            <person name="Zhang P."/>
        </authorList>
    </citation>
    <scope>NUCLEOTIDE SEQUENCE</scope>
    <source>
        <strain evidence="6">ZSDZ42</strain>
    </source>
</reference>
<keyword evidence="3" id="KW-0812">Transmembrane</keyword>
<keyword evidence="4" id="KW-0732">Signal</keyword>
<dbReference type="SMART" id="SM00267">
    <property type="entry name" value="GGDEF"/>
    <property type="match status" value="1"/>
</dbReference>
<dbReference type="RefSeq" id="WP_274164749.1">
    <property type="nucleotide sequence ID" value="NZ_JAJUBC010000012.1"/>
</dbReference>
<organism evidence="6 7">
    <name type="scientific">Enterovibrio gelatinilyticus</name>
    <dbReference type="NCBI Taxonomy" id="2899819"/>
    <lineage>
        <taxon>Bacteria</taxon>
        <taxon>Pseudomonadati</taxon>
        <taxon>Pseudomonadota</taxon>
        <taxon>Gammaproteobacteria</taxon>
        <taxon>Vibrionales</taxon>
        <taxon>Vibrionaceae</taxon>
        <taxon>Enterovibrio</taxon>
    </lineage>
</organism>
<dbReference type="NCBIfam" id="TIGR00254">
    <property type="entry name" value="GGDEF"/>
    <property type="match status" value="1"/>
</dbReference>
<dbReference type="SMART" id="SM00062">
    <property type="entry name" value="PBPb"/>
    <property type="match status" value="1"/>
</dbReference>
<dbReference type="PROSITE" id="PS50887">
    <property type="entry name" value="GGDEF"/>
    <property type="match status" value="1"/>
</dbReference>
<evidence type="ECO:0000256" key="1">
    <source>
        <dbReference type="ARBA" id="ARBA00012528"/>
    </source>
</evidence>
<evidence type="ECO:0000256" key="4">
    <source>
        <dbReference type="SAM" id="SignalP"/>
    </source>
</evidence>
<dbReference type="SUPFAM" id="SSF55073">
    <property type="entry name" value="Nucleotide cyclase"/>
    <property type="match status" value="1"/>
</dbReference>
<dbReference type="CDD" id="cd01949">
    <property type="entry name" value="GGDEF"/>
    <property type="match status" value="1"/>
</dbReference>
<keyword evidence="3" id="KW-0472">Membrane</keyword>
<evidence type="ECO:0000259" key="5">
    <source>
        <dbReference type="PROSITE" id="PS50887"/>
    </source>
</evidence>
<dbReference type="EC" id="2.7.7.65" evidence="1"/>
<dbReference type="PANTHER" id="PTHR45138">
    <property type="entry name" value="REGULATORY COMPONENTS OF SENSORY TRANSDUCTION SYSTEM"/>
    <property type="match status" value="1"/>
</dbReference>
<dbReference type="InterPro" id="IPR029787">
    <property type="entry name" value="Nucleotide_cyclase"/>
</dbReference>
<proteinExistence type="predicted"/>
<dbReference type="InterPro" id="IPR000160">
    <property type="entry name" value="GGDEF_dom"/>
</dbReference>
<feature type="transmembrane region" description="Helical" evidence="3">
    <location>
        <begin position="262"/>
        <end position="281"/>
    </location>
</feature>
<feature type="chain" id="PRO_5045604304" description="diguanylate cyclase" evidence="4">
    <location>
        <begin position="31"/>
        <end position="482"/>
    </location>
</feature>
<evidence type="ECO:0000256" key="3">
    <source>
        <dbReference type="SAM" id="Phobius"/>
    </source>
</evidence>
<evidence type="ECO:0000256" key="2">
    <source>
        <dbReference type="ARBA" id="ARBA00034247"/>
    </source>
</evidence>
<keyword evidence="3" id="KW-1133">Transmembrane helix</keyword>
<protein>
    <recommendedName>
        <fullName evidence="1">diguanylate cyclase</fullName>
        <ecNumber evidence="1">2.7.7.65</ecNumber>
    </recommendedName>
</protein>
<dbReference type="EMBL" id="JAJUBC010000012">
    <property type="protein sequence ID" value="MDD1793905.1"/>
    <property type="molecule type" value="Genomic_DNA"/>
</dbReference>
<comment type="caution">
    <text evidence="6">The sequence shown here is derived from an EMBL/GenBank/DDBJ whole genome shotgun (WGS) entry which is preliminary data.</text>
</comment>
<gene>
    <name evidence="6" type="ORF">LRP50_12245</name>
</gene>
<evidence type="ECO:0000313" key="7">
    <source>
        <dbReference type="Proteomes" id="UP001149400"/>
    </source>
</evidence>
<dbReference type="PANTHER" id="PTHR45138:SF9">
    <property type="entry name" value="DIGUANYLATE CYCLASE DGCM-RELATED"/>
    <property type="match status" value="1"/>
</dbReference>
<sequence>MTHMLLHQPAAGILFITLLCAAFFSSNAMSAFDDRTLTVVNSHSWKPFAFVENGKPKGLLVDYWRVYGEVNNVPIQFVLSDWNQSLEHMTEPGRKVHAGLLYSSSRDHYLDYTLPLFEISSSLYVLNDSDELKIKGILPGMEVGVVRGGYEEEYIKYHYPEASVISFNNNAKLIESALNGEITRMVLDTQVATYYLSQDPDLHRFVPIESLYTNMIYAAVSEGDQALHDEIISGIGKMPEVEVARIEQKWLNTKQVFTIPNWVLPSVLTVFAIVALSYIFLLRQIVRRKTRDLKALNKTLEEYAFTDSLTGLLNRRGLERKFESKQVRKLMKHQQLALLMIDLDYFKKINDKLGHLKGDEVLVSLGKAFKHTLTEGVAIARLGGEEFCLLLEVENQRQLDVLMEYIHRRLIPSASQHEVGLHVTASIGALLIDTQKTDCSLDILMHHADQLMYRAKEGGRNRVVTQALSSKAAQPKPLCVAS</sequence>
<dbReference type="InterPro" id="IPR001638">
    <property type="entry name" value="Solute-binding_3/MltF_N"/>
</dbReference>
<keyword evidence="7" id="KW-1185">Reference proteome</keyword>
<dbReference type="InterPro" id="IPR043128">
    <property type="entry name" value="Rev_trsase/Diguanyl_cyclase"/>
</dbReference>
<dbReference type="Gene3D" id="3.40.190.10">
    <property type="entry name" value="Periplasmic binding protein-like II"/>
    <property type="match status" value="2"/>
</dbReference>